<keyword evidence="1" id="KW-0812">Transmembrane</keyword>
<dbReference type="AlphaFoldDB" id="A0A081P4I5"/>
<sequence length="175" mass="19513">MKAPASGSSGGFLHAAGLLMAGMVIGAALFLSVYNQRLNMMIEQNRELLSAKVDLEVKIADLTKTKNQQTTINLLNIYIEPGEHTTLDKVTESELKRRIHGDLKKIVVGRKISDFAAMPDVYEQILTEKPYVGVLDKDYVILAVKWIVLTQTELKVWVTVKEWKRIPLSYSPAAG</sequence>
<feature type="transmembrane region" description="Helical" evidence="1">
    <location>
        <begin position="12"/>
        <end position="34"/>
    </location>
</feature>
<comment type="caution">
    <text evidence="3">The sequence shown here is derived from an EMBL/GenBank/DDBJ whole genome shotgun (WGS) entry which is preliminary data.</text>
</comment>
<evidence type="ECO:0000313" key="3">
    <source>
        <dbReference type="EMBL" id="KEQ25608.1"/>
    </source>
</evidence>
<organism evidence="3 4">
    <name type="scientific">Paenibacillus tyrfis</name>
    <dbReference type="NCBI Taxonomy" id="1501230"/>
    <lineage>
        <taxon>Bacteria</taxon>
        <taxon>Bacillati</taxon>
        <taxon>Bacillota</taxon>
        <taxon>Bacilli</taxon>
        <taxon>Bacillales</taxon>
        <taxon>Paenibacillaceae</taxon>
        <taxon>Paenibacillus</taxon>
    </lineage>
</organism>
<evidence type="ECO:0000256" key="1">
    <source>
        <dbReference type="SAM" id="Phobius"/>
    </source>
</evidence>
<dbReference type="eggNOG" id="ENOG5031KY3">
    <property type="taxonomic scope" value="Bacteria"/>
</dbReference>
<evidence type="ECO:0000313" key="4">
    <source>
        <dbReference type="Proteomes" id="UP000028123"/>
    </source>
</evidence>
<gene>
    <name evidence="3" type="ORF">ET33_02505</name>
</gene>
<dbReference type="EMBL" id="JNVM01000010">
    <property type="protein sequence ID" value="KEQ25608.1"/>
    <property type="molecule type" value="Genomic_DNA"/>
</dbReference>
<evidence type="ECO:0000259" key="2">
    <source>
        <dbReference type="Pfam" id="PF26347"/>
    </source>
</evidence>
<dbReference type="RefSeq" id="WP_036681939.1">
    <property type="nucleotide sequence ID" value="NZ_JNVM01000010.1"/>
</dbReference>
<keyword evidence="4" id="KW-1185">Reference proteome</keyword>
<proteinExistence type="predicted"/>
<reference evidence="3 4" key="1">
    <citation type="submission" date="2014-06" db="EMBL/GenBank/DDBJ databases">
        <title>Draft genome sequence of Paenibacillus sp. MSt1.</title>
        <authorList>
            <person name="Aw Y.K."/>
            <person name="Ong K.S."/>
            <person name="Gan H.M."/>
            <person name="Lee S.M."/>
        </authorList>
    </citation>
    <scope>NUCLEOTIDE SEQUENCE [LARGE SCALE GENOMIC DNA]</scope>
    <source>
        <strain evidence="3 4">MSt1</strain>
    </source>
</reference>
<feature type="domain" description="Sporulation membrane protein YtrI C-terminal" evidence="2">
    <location>
        <begin position="76"/>
        <end position="161"/>
    </location>
</feature>
<dbReference type="InterPro" id="IPR058620">
    <property type="entry name" value="YtrI_C"/>
</dbReference>
<dbReference type="Proteomes" id="UP000028123">
    <property type="component" value="Unassembled WGS sequence"/>
</dbReference>
<accession>A0A081P4I5</accession>
<keyword evidence="1" id="KW-1133">Transmembrane helix</keyword>
<name>A0A081P4I5_9BACL</name>
<dbReference type="Pfam" id="PF26347">
    <property type="entry name" value="YtrI_sporulation"/>
    <property type="match status" value="1"/>
</dbReference>
<protein>
    <recommendedName>
        <fullName evidence="2">Sporulation membrane protein YtrI C-terminal domain-containing protein</fullName>
    </recommendedName>
</protein>
<keyword evidence="1" id="KW-0472">Membrane</keyword>